<dbReference type="Proteomes" id="UP000218598">
    <property type="component" value="Unassembled WGS sequence"/>
</dbReference>
<dbReference type="OrthoDB" id="3217020at2"/>
<protein>
    <recommendedName>
        <fullName evidence="5">DUF3093 domain-containing protein</fullName>
    </recommendedName>
</protein>
<evidence type="ECO:0000313" key="3">
    <source>
        <dbReference type="EMBL" id="PCC39836.1"/>
    </source>
</evidence>
<dbReference type="Pfam" id="PF11292">
    <property type="entry name" value="DUF3093"/>
    <property type="match status" value="1"/>
</dbReference>
<reference evidence="3 4" key="1">
    <citation type="journal article" date="2017" name="Elife">
        <title>Extensive horizontal gene transfer in cheese-associated bacteria.</title>
        <authorList>
            <person name="Bonham K.S."/>
            <person name="Wolfe B.E."/>
            <person name="Dutton R.J."/>
        </authorList>
    </citation>
    <scope>NUCLEOTIDE SEQUENCE [LARGE SCALE GENOMIC DNA]</scope>
    <source>
        <strain evidence="3 4">341_9</strain>
    </source>
</reference>
<keyword evidence="4" id="KW-1185">Reference proteome</keyword>
<dbReference type="GeneID" id="95327035"/>
<dbReference type="InterPro" id="IPR021443">
    <property type="entry name" value="DUF3093"/>
</dbReference>
<name>A0A2A3YKG1_9MICO</name>
<feature type="transmembrane region" description="Helical" evidence="2">
    <location>
        <begin position="63"/>
        <end position="82"/>
    </location>
</feature>
<organism evidence="3 4">
    <name type="scientific">Brachybacterium alimentarium</name>
    <dbReference type="NCBI Taxonomy" id="47845"/>
    <lineage>
        <taxon>Bacteria</taxon>
        <taxon>Bacillati</taxon>
        <taxon>Actinomycetota</taxon>
        <taxon>Actinomycetes</taxon>
        <taxon>Micrococcales</taxon>
        <taxon>Dermabacteraceae</taxon>
        <taxon>Brachybacterium</taxon>
    </lineage>
</organism>
<evidence type="ECO:0008006" key="5">
    <source>
        <dbReference type="Google" id="ProtNLM"/>
    </source>
</evidence>
<evidence type="ECO:0000256" key="1">
    <source>
        <dbReference type="SAM" id="MobiDB-lite"/>
    </source>
</evidence>
<keyword evidence="2" id="KW-1133">Transmembrane helix</keyword>
<feature type="region of interest" description="Disordered" evidence="1">
    <location>
        <begin position="1"/>
        <end position="24"/>
    </location>
</feature>
<dbReference type="AlphaFoldDB" id="A0A2A3YKG1"/>
<gene>
    <name evidence="3" type="ORF">CIK66_06450</name>
</gene>
<keyword evidence="2" id="KW-0812">Transmembrane</keyword>
<accession>A0A2A3YKG1</accession>
<evidence type="ECO:0000256" key="2">
    <source>
        <dbReference type="SAM" id="Phobius"/>
    </source>
</evidence>
<feature type="transmembrane region" description="Helical" evidence="2">
    <location>
        <begin position="35"/>
        <end position="57"/>
    </location>
</feature>
<keyword evidence="2" id="KW-0472">Membrane</keyword>
<dbReference type="EMBL" id="NRGR01000011">
    <property type="protein sequence ID" value="PCC39836.1"/>
    <property type="molecule type" value="Genomic_DNA"/>
</dbReference>
<proteinExistence type="predicted"/>
<sequence length="181" mass="19215">MTAAPDPSASSSVEGEPSPSARPAAAQQPLYRERLLPGVAGWIVTAVLGSIFGLVLVPLNFTLALVVGAVCIVVAIVLAVLYSPVVEVRDGRFSLGRARIDVSLLGDPAPLTGEEWSLTIGQDFEPLAHHCIRGWVHAGLRIEVLDEEDPTTAWVTSTRRPHDLALAVRSAQQQVAAQQQG</sequence>
<comment type="caution">
    <text evidence="3">The sequence shown here is derived from an EMBL/GenBank/DDBJ whole genome shotgun (WGS) entry which is preliminary data.</text>
</comment>
<evidence type="ECO:0000313" key="4">
    <source>
        <dbReference type="Proteomes" id="UP000218598"/>
    </source>
</evidence>
<dbReference type="RefSeq" id="WP_096164416.1">
    <property type="nucleotide sequence ID" value="NZ_BAAAIQ010000013.1"/>
</dbReference>